<feature type="domain" description="Metallo-beta-lactamase" evidence="1">
    <location>
        <begin position="289"/>
        <end position="456"/>
    </location>
</feature>
<proteinExistence type="predicted"/>
<evidence type="ECO:0000313" key="2">
    <source>
        <dbReference type="EMBL" id="VAW46739.1"/>
    </source>
</evidence>
<dbReference type="Gene3D" id="3.60.15.10">
    <property type="entry name" value="Ribonuclease Z/Hydroxyacylglutathione hydrolase-like"/>
    <property type="match status" value="1"/>
</dbReference>
<organism evidence="2">
    <name type="scientific">hydrothermal vent metagenome</name>
    <dbReference type="NCBI Taxonomy" id="652676"/>
    <lineage>
        <taxon>unclassified sequences</taxon>
        <taxon>metagenomes</taxon>
        <taxon>ecological metagenomes</taxon>
    </lineage>
</organism>
<gene>
    <name evidence="2" type="ORF">MNBD_GAMMA02-227</name>
</gene>
<sequence>MKKYQYILISLLLISNTLTAQNLTQVSVDKAREVIDQVVEAYGGSERLNKLNSVMIDFETSNLAVNQSKKPGPPWDVNKVKDSSMVDFENQQFVSSIQSNDERNFHNGIIINGDKSFQVDFLAKTATPIAEPNFMNTAGSFIRVTPALLVKQLMQRANTAHYLGQADVDGKPHDVVTLVMEVGPAISLYFDQETHLLNKSERFFGVFGMVGYRFHEYKKVDGIPFNGRFELFVSGENNMKRHNVRTQINQPIAKHTQLSDKMAQVAPVQPDPLARQEISDGVYLIGGNGTYALFVEMDDHVIAIGGTAGIPERIGLLKEVVPNKPIKYGVLTHHHGDHIVGGQAYAEEGTIILTAAAHEQVVRDSIEHDSYKLETIKDQRTFTGKQHELQIIDVGPTDHAEHILVAYLPKAGILFQADHFGLRSPGNINPAGQATQDFAQSLKKHKIKAKSILSAHSALVATDADLNTALKLAKELVQKD</sequence>
<dbReference type="PANTHER" id="PTHR42951:SF20">
    <property type="entry name" value="BETA LACTAMASE"/>
    <property type="match status" value="1"/>
</dbReference>
<dbReference type="SMART" id="SM00849">
    <property type="entry name" value="Lactamase_B"/>
    <property type="match status" value="1"/>
</dbReference>
<evidence type="ECO:0000259" key="1">
    <source>
        <dbReference type="SMART" id="SM00849"/>
    </source>
</evidence>
<dbReference type="EMBL" id="UOFA01000303">
    <property type="protein sequence ID" value="VAW46739.1"/>
    <property type="molecule type" value="Genomic_DNA"/>
</dbReference>
<dbReference type="InterPro" id="IPR036866">
    <property type="entry name" value="RibonucZ/Hydroxyglut_hydro"/>
</dbReference>
<name>A0A3B0WBL3_9ZZZZ</name>
<accession>A0A3B0WBL3</accession>
<dbReference type="InterPro" id="IPR050855">
    <property type="entry name" value="NDM-1-like"/>
</dbReference>
<protein>
    <recommendedName>
        <fullName evidence="1">Metallo-beta-lactamase domain-containing protein</fullName>
    </recommendedName>
</protein>
<dbReference type="SUPFAM" id="SSF56281">
    <property type="entry name" value="Metallo-hydrolase/oxidoreductase"/>
    <property type="match status" value="1"/>
</dbReference>
<dbReference type="PANTHER" id="PTHR42951">
    <property type="entry name" value="METALLO-BETA-LACTAMASE DOMAIN-CONTAINING"/>
    <property type="match status" value="1"/>
</dbReference>
<dbReference type="AlphaFoldDB" id="A0A3B0WBL3"/>
<reference evidence="2" key="1">
    <citation type="submission" date="2018-06" db="EMBL/GenBank/DDBJ databases">
        <authorList>
            <person name="Zhirakovskaya E."/>
        </authorList>
    </citation>
    <scope>NUCLEOTIDE SEQUENCE</scope>
</reference>
<dbReference type="InterPro" id="IPR001279">
    <property type="entry name" value="Metallo-B-lactamas"/>
</dbReference>